<evidence type="ECO:0000256" key="3">
    <source>
        <dbReference type="ARBA" id="ARBA00022475"/>
    </source>
</evidence>
<reference evidence="11 12" key="1">
    <citation type="journal article" date="2018" name="G3 (Bethesda)">
        <title>A High-Quality Reference Genome for the Invasive Mosquitofish Gambusia affinis Using a Chicago Library.</title>
        <authorList>
            <person name="Hoffberg S.L."/>
            <person name="Troendle N.J."/>
            <person name="Glenn T.C."/>
            <person name="Mahmud O."/>
            <person name="Louha S."/>
            <person name="Chalopin D."/>
            <person name="Bennetzen J.L."/>
            <person name="Mauricio R."/>
        </authorList>
    </citation>
    <scope>NUCLEOTIDE SEQUENCE [LARGE SCALE GENOMIC DNA]</scope>
    <source>
        <strain evidence="11">NE01/NJP1002.9</strain>
        <tissue evidence="11">Muscle</tissue>
    </source>
</reference>
<accession>A0A315W701</accession>
<protein>
    <recommendedName>
        <fullName evidence="10">Ras-related protein Rap-1b</fullName>
        <ecNumber evidence="2">3.6.5.2</ecNumber>
    </recommendedName>
</protein>
<dbReference type="CDD" id="cd04175">
    <property type="entry name" value="Rap1"/>
    <property type="match status" value="1"/>
</dbReference>
<dbReference type="GO" id="GO:0005525">
    <property type="term" value="F:GTP binding"/>
    <property type="evidence" value="ECO:0007669"/>
    <property type="project" value="UniProtKB-KW"/>
</dbReference>
<dbReference type="SMART" id="SM00173">
    <property type="entry name" value="RAS"/>
    <property type="match status" value="1"/>
</dbReference>
<comment type="function">
    <text evidence="9">Probable GTP-binding protein that possesses GTPase activity. May play a role in endothelial cell polarity and endothelial barrier function.</text>
</comment>
<evidence type="ECO:0000256" key="4">
    <source>
        <dbReference type="ARBA" id="ARBA00022741"/>
    </source>
</evidence>
<dbReference type="SUPFAM" id="SSF52540">
    <property type="entry name" value="P-loop containing nucleoside triphosphate hydrolases"/>
    <property type="match status" value="1"/>
</dbReference>
<evidence type="ECO:0000256" key="5">
    <source>
        <dbReference type="ARBA" id="ARBA00022801"/>
    </source>
</evidence>
<dbReference type="SMART" id="SM00174">
    <property type="entry name" value="RHO"/>
    <property type="match status" value="1"/>
</dbReference>
<evidence type="ECO:0000256" key="9">
    <source>
        <dbReference type="ARBA" id="ARBA00059857"/>
    </source>
</evidence>
<evidence type="ECO:0000256" key="6">
    <source>
        <dbReference type="ARBA" id="ARBA00023134"/>
    </source>
</evidence>
<gene>
    <name evidence="11" type="ORF">CCH79_00006510</name>
</gene>
<dbReference type="GO" id="GO:0005886">
    <property type="term" value="C:plasma membrane"/>
    <property type="evidence" value="ECO:0007669"/>
    <property type="project" value="UniProtKB-SubCell"/>
</dbReference>
<sequence>MQIRRMVTNHTIERKGAIWTDLFLSTSRRLGDWLASVNLRIHKAFFPRCRGTFYHYNCVQAQSFPPSVSVERLLCCPVKSPTMREYKLVVLGSGGVGKSALTVQFVQGIFVEKYDPTIEDSYRKQVEVDGQQCMLEILDTAGTEQFTAMRDLYMKNGQGFALVYSITAQSTFNDLQDLREQILRVKDTEDVPMILVGNKCDLEDERVVGKEQGQNLARQWNNCAFLETSAKSKINVNEIFYDLVRQINRKTPMEKKKTKKKSGCTLL</sequence>
<dbReference type="FunFam" id="3.40.50.300:FF:000182">
    <property type="entry name" value="ras-related protein Rap-1b"/>
    <property type="match status" value="1"/>
</dbReference>
<dbReference type="PROSITE" id="PS51420">
    <property type="entry name" value="RHO"/>
    <property type="match status" value="1"/>
</dbReference>
<evidence type="ECO:0000256" key="2">
    <source>
        <dbReference type="ARBA" id="ARBA00011984"/>
    </source>
</evidence>
<evidence type="ECO:0000256" key="1">
    <source>
        <dbReference type="ARBA" id="ARBA00004236"/>
    </source>
</evidence>
<comment type="caution">
    <text evidence="11">The sequence shown here is derived from an EMBL/GenBank/DDBJ whole genome shotgun (WGS) entry which is preliminary data.</text>
</comment>
<evidence type="ECO:0000313" key="11">
    <source>
        <dbReference type="EMBL" id="PWA31799.1"/>
    </source>
</evidence>
<evidence type="ECO:0000313" key="12">
    <source>
        <dbReference type="Proteomes" id="UP000250572"/>
    </source>
</evidence>
<keyword evidence="7" id="KW-0636">Prenylation</keyword>
<keyword evidence="5" id="KW-0378">Hydrolase</keyword>
<keyword evidence="12" id="KW-1185">Reference proteome</keyword>
<name>A0A315W701_GAMAF</name>
<dbReference type="PRINTS" id="PR00449">
    <property type="entry name" value="RASTRNSFRMNG"/>
</dbReference>
<dbReference type="InterPro" id="IPR020849">
    <property type="entry name" value="Small_GTPase_Ras-type"/>
</dbReference>
<evidence type="ECO:0000256" key="8">
    <source>
        <dbReference type="ARBA" id="ARBA00048098"/>
    </source>
</evidence>
<dbReference type="SMART" id="SM00176">
    <property type="entry name" value="RAN"/>
    <property type="match status" value="1"/>
</dbReference>
<evidence type="ECO:0000256" key="10">
    <source>
        <dbReference type="ARBA" id="ARBA00069992"/>
    </source>
</evidence>
<dbReference type="InterPro" id="IPR005225">
    <property type="entry name" value="Small_GTP-bd"/>
</dbReference>
<dbReference type="NCBIfam" id="TIGR00231">
    <property type="entry name" value="small_GTP"/>
    <property type="match status" value="1"/>
</dbReference>
<dbReference type="SMART" id="SM00175">
    <property type="entry name" value="RAB"/>
    <property type="match status" value="1"/>
</dbReference>
<dbReference type="InterPro" id="IPR001806">
    <property type="entry name" value="Small_GTPase"/>
</dbReference>
<dbReference type="PROSITE" id="PS51421">
    <property type="entry name" value="RAS"/>
    <property type="match status" value="1"/>
</dbReference>
<dbReference type="Pfam" id="PF00071">
    <property type="entry name" value="Ras"/>
    <property type="match status" value="1"/>
</dbReference>
<dbReference type="STRING" id="33528.ENSGAFP00000004093"/>
<keyword evidence="3" id="KW-0472">Membrane</keyword>
<dbReference type="GO" id="GO:0003925">
    <property type="term" value="F:G protein activity"/>
    <property type="evidence" value="ECO:0007669"/>
    <property type="project" value="UniProtKB-EC"/>
</dbReference>
<dbReference type="EC" id="3.6.5.2" evidence="2"/>
<dbReference type="Proteomes" id="UP000250572">
    <property type="component" value="Unassembled WGS sequence"/>
</dbReference>
<proteinExistence type="predicted"/>
<dbReference type="InterPro" id="IPR038851">
    <property type="entry name" value="Rap1"/>
</dbReference>
<organism evidence="11 12">
    <name type="scientific">Gambusia affinis</name>
    <name type="common">Western mosquitofish</name>
    <name type="synonym">Heterandria affinis</name>
    <dbReference type="NCBI Taxonomy" id="33528"/>
    <lineage>
        <taxon>Eukaryota</taxon>
        <taxon>Metazoa</taxon>
        <taxon>Chordata</taxon>
        <taxon>Craniata</taxon>
        <taxon>Vertebrata</taxon>
        <taxon>Euteleostomi</taxon>
        <taxon>Actinopterygii</taxon>
        <taxon>Neopterygii</taxon>
        <taxon>Teleostei</taxon>
        <taxon>Neoteleostei</taxon>
        <taxon>Acanthomorphata</taxon>
        <taxon>Ovalentaria</taxon>
        <taxon>Atherinomorphae</taxon>
        <taxon>Cyprinodontiformes</taxon>
        <taxon>Poeciliidae</taxon>
        <taxon>Poeciliinae</taxon>
        <taxon>Gambusia</taxon>
    </lineage>
</organism>
<evidence type="ECO:0000256" key="7">
    <source>
        <dbReference type="ARBA" id="ARBA00023289"/>
    </source>
</evidence>
<keyword evidence="6" id="KW-0342">GTP-binding</keyword>
<dbReference type="Gene3D" id="3.40.50.300">
    <property type="entry name" value="P-loop containing nucleotide triphosphate hydrolases"/>
    <property type="match status" value="1"/>
</dbReference>
<dbReference type="InterPro" id="IPR027417">
    <property type="entry name" value="P-loop_NTPase"/>
</dbReference>
<comment type="subcellular location">
    <subcellularLocation>
        <location evidence="1">Cell membrane</location>
    </subcellularLocation>
</comment>
<dbReference type="PROSITE" id="PS51419">
    <property type="entry name" value="RAB"/>
    <property type="match status" value="1"/>
</dbReference>
<keyword evidence="3" id="KW-1003">Cell membrane</keyword>
<dbReference type="EMBL" id="NHOQ01000244">
    <property type="protein sequence ID" value="PWA31799.1"/>
    <property type="molecule type" value="Genomic_DNA"/>
</dbReference>
<dbReference type="AlphaFoldDB" id="A0A315W701"/>
<keyword evidence="4" id="KW-0547">Nucleotide-binding</keyword>
<dbReference type="GO" id="GO:0032486">
    <property type="term" value="P:Rap protein signal transduction"/>
    <property type="evidence" value="ECO:0007669"/>
    <property type="project" value="InterPro"/>
</dbReference>
<comment type="catalytic activity">
    <reaction evidence="8">
        <text>GTP + H2O = GDP + phosphate + H(+)</text>
        <dbReference type="Rhea" id="RHEA:19669"/>
        <dbReference type="ChEBI" id="CHEBI:15377"/>
        <dbReference type="ChEBI" id="CHEBI:15378"/>
        <dbReference type="ChEBI" id="CHEBI:37565"/>
        <dbReference type="ChEBI" id="CHEBI:43474"/>
        <dbReference type="ChEBI" id="CHEBI:58189"/>
        <dbReference type="EC" id="3.6.5.2"/>
    </reaction>
</comment>
<dbReference type="PANTHER" id="PTHR24070">
    <property type="entry name" value="RAS, DI-RAS, AND RHEB FAMILY MEMBERS OF SMALL GTPASE SUPERFAMILY"/>
    <property type="match status" value="1"/>
</dbReference>
<keyword evidence="7" id="KW-0449">Lipoprotein</keyword>